<keyword evidence="1" id="KW-0805">Transcription regulation</keyword>
<dbReference type="SMART" id="SM00895">
    <property type="entry name" value="FCD"/>
    <property type="match status" value="1"/>
</dbReference>
<dbReference type="PANTHER" id="PTHR43537:SF49">
    <property type="entry name" value="TRANSCRIPTIONAL REGULATORY PROTEIN"/>
    <property type="match status" value="1"/>
</dbReference>
<dbReference type="AlphaFoldDB" id="A0A927IJB9"/>
<accession>A0A927IJB9</accession>
<sequence length="256" mass="27966">MSAVPVRSRQVLMPSDEGGSQAVKAQQRLRELILAGQLASGARIAELALVDLLGVSRTPIRAALMRLEQEGLLQALPGGGYAVRTFSEREVGDAIELRGTLEGLAARLAAERGVSRVSLAQARDCLDQIDRVLQDPSLSDEMFSEYVQLNARFHRLLADMPGSEVLSREIERAASLPFASPSGFVGVQVNNAPARDMLVVAQHQHRQVLDAIERREAGRAEALMREHSRIARHNMQLAVRDPQATAMPGVQLIRQT</sequence>
<evidence type="ECO:0000256" key="3">
    <source>
        <dbReference type="ARBA" id="ARBA00023163"/>
    </source>
</evidence>
<dbReference type="Pfam" id="PF00392">
    <property type="entry name" value="GntR"/>
    <property type="match status" value="1"/>
</dbReference>
<dbReference type="PANTHER" id="PTHR43537">
    <property type="entry name" value="TRANSCRIPTIONAL REGULATOR, GNTR FAMILY"/>
    <property type="match status" value="1"/>
</dbReference>
<comment type="caution">
    <text evidence="5">The sequence shown here is derived from an EMBL/GenBank/DDBJ whole genome shotgun (WGS) entry which is preliminary data.</text>
</comment>
<dbReference type="RefSeq" id="WP_191819042.1">
    <property type="nucleotide sequence ID" value="NZ_JACYFT010000002.1"/>
</dbReference>
<dbReference type="Proteomes" id="UP000647424">
    <property type="component" value="Unassembled WGS sequence"/>
</dbReference>
<dbReference type="PROSITE" id="PS50949">
    <property type="entry name" value="HTH_GNTR"/>
    <property type="match status" value="1"/>
</dbReference>
<dbReference type="SMART" id="SM00345">
    <property type="entry name" value="HTH_GNTR"/>
    <property type="match status" value="1"/>
</dbReference>
<keyword evidence="6" id="KW-1185">Reference proteome</keyword>
<evidence type="ECO:0000256" key="2">
    <source>
        <dbReference type="ARBA" id="ARBA00023125"/>
    </source>
</evidence>
<organism evidence="5 6">
    <name type="scientific">Limnohabitans radicicola</name>
    <dbReference type="NCBI Taxonomy" id="2771427"/>
    <lineage>
        <taxon>Bacteria</taxon>
        <taxon>Pseudomonadati</taxon>
        <taxon>Pseudomonadota</taxon>
        <taxon>Betaproteobacteria</taxon>
        <taxon>Burkholderiales</taxon>
        <taxon>Comamonadaceae</taxon>
        <taxon>Limnohabitans</taxon>
    </lineage>
</organism>
<keyword evidence="2" id="KW-0238">DNA-binding</keyword>
<dbReference type="Pfam" id="PF07729">
    <property type="entry name" value="FCD"/>
    <property type="match status" value="1"/>
</dbReference>
<evidence type="ECO:0000313" key="6">
    <source>
        <dbReference type="Proteomes" id="UP000647424"/>
    </source>
</evidence>
<evidence type="ECO:0000259" key="4">
    <source>
        <dbReference type="PROSITE" id="PS50949"/>
    </source>
</evidence>
<dbReference type="GO" id="GO:0003677">
    <property type="term" value="F:DNA binding"/>
    <property type="evidence" value="ECO:0007669"/>
    <property type="project" value="UniProtKB-KW"/>
</dbReference>
<dbReference type="CDD" id="cd07377">
    <property type="entry name" value="WHTH_GntR"/>
    <property type="match status" value="1"/>
</dbReference>
<dbReference type="EMBL" id="JACYFT010000002">
    <property type="protein sequence ID" value="MBD8050539.1"/>
    <property type="molecule type" value="Genomic_DNA"/>
</dbReference>
<dbReference type="Gene3D" id="1.20.120.530">
    <property type="entry name" value="GntR ligand-binding domain-like"/>
    <property type="match status" value="1"/>
</dbReference>
<evidence type="ECO:0000313" key="5">
    <source>
        <dbReference type="EMBL" id="MBD8050539.1"/>
    </source>
</evidence>
<dbReference type="Gene3D" id="1.10.10.10">
    <property type="entry name" value="Winged helix-like DNA-binding domain superfamily/Winged helix DNA-binding domain"/>
    <property type="match status" value="1"/>
</dbReference>
<protein>
    <submittedName>
        <fullName evidence="5">GntR family transcriptional regulator</fullName>
    </submittedName>
</protein>
<dbReference type="InterPro" id="IPR000524">
    <property type="entry name" value="Tscrpt_reg_HTH_GntR"/>
</dbReference>
<keyword evidence="3" id="KW-0804">Transcription</keyword>
<proteinExistence type="predicted"/>
<dbReference type="InterPro" id="IPR011711">
    <property type="entry name" value="GntR_C"/>
</dbReference>
<dbReference type="InterPro" id="IPR036388">
    <property type="entry name" value="WH-like_DNA-bd_sf"/>
</dbReference>
<dbReference type="SUPFAM" id="SSF46785">
    <property type="entry name" value="Winged helix' DNA-binding domain"/>
    <property type="match status" value="1"/>
</dbReference>
<evidence type="ECO:0000256" key="1">
    <source>
        <dbReference type="ARBA" id="ARBA00023015"/>
    </source>
</evidence>
<dbReference type="InterPro" id="IPR036390">
    <property type="entry name" value="WH_DNA-bd_sf"/>
</dbReference>
<name>A0A927IJB9_9BURK</name>
<dbReference type="InterPro" id="IPR008920">
    <property type="entry name" value="TF_FadR/GntR_C"/>
</dbReference>
<dbReference type="GO" id="GO:0003700">
    <property type="term" value="F:DNA-binding transcription factor activity"/>
    <property type="evidence" value="ECO:0007669"/>
    <property type="project" value="InterPro"/>
</dbReference>
<dbReference type="SUPFAM" id="SSF48008">
    <property type="entry name" value="GntR ligand-binding domain-like"/>
    <property type="match status" value="1"/>
</dbReference>
<reference evidence="5" key="1">
    <citation type="submission" date="2020-09" db="EMBL/GenBank/DDBJ databases">
        <title>Genome seq and assembly of Limnohabitants sp.</title>
        <authorList>
            <person name="Chhetri G."/>
        </authorList>
    </citation>
    <scope>NUCLEOTIDE SEQUENCE</scope>
    <source>
        <strain evidence="5">JUR4</strain>
    </source>
</reference>
<gene>
    <name evidence="5" type="ORF">IC609_08275</name>
</gene>
<feature type="domain" description="HTH gntR-type" evidence="4">
    <location>
        <begin position="19"/>
        <end position="86"/>
    </location>
</feature>